<dbReference type="EMBL" id="SRLO01000079">
    <property type="protein sequence ID" value="TNN77891.1"/>
    <property type="molecule type" value="Genomic_DNA"/>
</dbReference>
<evidence type="ECO:0000313" key="2">
    <source>
        <dbReference type="Proteomes" id="UP000314294"/>
    </source>
</evidence>
<gene>
    <name evidence="1" type="ORF">EYF80_011948</name>
</gene>
<evidence type="ECO:0000313" key="1">
    <source>
        <dbReference type="EMBL" id="TNN77891.1"/>
    </source>
</evidence>
<accession>A0A4Z2IJF4</accession>
<sequence length="130" mass="14397">MRLASSSLTASSSHTGWVRLSLSNTLILLRKESYPESLSPPCPPQWGDCRIVSFKVSHTNHPSVLTLKKLPLLSERPLRAFLGGELEAMLSSCPQDRPGNSYVWVCSSVGQKNASVQTLQLRCNQRTFLL</sequence>
<keyword evidence="2" id="KW-1185">Reference proteome</keyword>
<dbReference type="AlphaFoldDB" id="A0A4Z2IJF4"/>
<proteinExistence type="predicted"/>
<organism evidence="1 2">
    <name type="scientific">Liparis tanakae</name>
    <name type="common">Tanaka's snailfish</name>
    <dbReference type="NCBI Taxonomy" id="230148"/>
    <lineage>
        <taxon>Eukaryota</taxon>
        <taxon>Metazoa</taxon>
        <taxon>Chordata</taxon>
        <taxon>Craniata</taxon>
        <taxon>Vertebrata</taxon>
        <taxon>Euteleostomi</taxon>
        <taxon>Actinopterygii</taxon>
        <taxon>Neopterygii</taxon>
        <taxon>Teleostei</taxon>
        <taxon>Neoteleostei</taxon>
        <taxon>Acanthomorphata</taxon>
        <taxon>Eupercaria</taxon>
        <taxon>Perciformes</taxon>
        <taxon>Cottioidei</taxon>
        <taxon>Cottales</taxon>
        <taxon>Liparidae</taxon>
        <taxon>Liparis</taxon>
    </lineage>
</organism>
<protein>
    <submittedName>
        <fullName evidence="1">Uncharacterized protein</fullName>
    </submittedName>
</protein>
<dbReference type="Proteomes" id="UP000314294">
    <property type="component" value="Unassembled WGS sequence"/>
</dbReference>
<name>A0A4Z2IJF4_9TELE</name>
<comment type="caution">
    <text evidence="1">The sequence shown here is derived from an EMBL/GenBank/DDBJ whole genome shotgun (WGS) entry which is preliminary data.</text>
</comment>
<reference evidence="1 2" key="1">
    <citation type="submission" date="2019-03" db="EMBL/GenBank/DDBJ databases">
        <title>First draft genome of Liparis tanakae, snailfish: a comprehensive survey of snailfish specific genes.</title>
        <authorList>
            <person name="Kim W."/>
            <person name="Song I."/>
            <person name="Jeong J.-H."/>
            <person name="Kim D."/>
            <person name="Kim S."/>
            <person name="Ryu S."/>
            <person name="Song J.Y."/>
            <person name="Lee S.K."/>
        </authorList>
    </citation>
    <scope>NUCLEOTIDE SEQUENCE [LARGE SCALE GENOMIC DNA]</scope>
    <source>
        <tissue evidence="1">Muscle</tissue>
    </source>
</reference>